<reference evidence="2 3" key="1">
    <citation type="journal article" date="2018" name="Nat. Ecol. Evol.">
        <title>Pezizomycetes genomes reveal the molecular basis of ectomycorrhizal truffle lifestyle.</title>
        <authorList>
            <person name="Murat C."/>
            <person name="Payen T."/>
            <person name="Noel B."/>
            <person name="Kuo A."/>
            <person name="Morin E."/>
            <person name="Chen J."/>
            <person name="Kohler A."/>
            <person name="Krizsan K."/>
            <person name="Balestrini R."/>
            <person name="Da Silva C."/>
            <person name="Montanini B."/>
            <person name="Hainaut M."/>
            <person name="Levati E."/>
            <person name="Barry K.W."/>
            <person name="Belfiori B."/>
            <person name="Cichocki N."/>
            <person name="Clum A."/>
            <person name="Dockter R.B."/>
            <person name="Fauchery L."/>
            <person name="Guy J."/>
            <person name="Iotti M."/>
            <person name="Le Tacon F."/>
            <person name="Lindquist E.A."/>
            <person name="Lipzen A."/>
            <person name="Malagnac F."/>
            <person name="Mello A."/>
            <person name="Molinier V."/>
            <person name="Miyauchi S."/>
            <person name="Poulain J."/>
            <person name="Riccioni C."/>
            <person name="Rubini A."/>
            <person name="Sitrit Y."/>
            <person name="Splivallo R."/>
            <person name="Traeger S."/>
            <person name="Wang M."/>
            <person name="Zifcakova L."/>
            <person name="Wipf D."/>
            <person name="Zambonelli A."/>
            <person name="Paolocci F."/>
            <person name="Nowrousian M."/>
            <person name="Ottonello S."/>
            <person name="Baldrian P."/>
            <person name="Spatafora J.W."/>
            <person name="Henrissat B."/>
            <person name="Nagy L.G."/>
            <person name="Aury J.M."/>
            <person name="Wincker P."/>
            <person name="Grigoriev I.V."/>
            <person name="Bonfante P."/>
            <person name="Martin F.M."/>
        </authorList>
    </citation>
    <scope>NUCLEOTIDE SEQUENCE [LARGE SCALE GENOMIC DNA]</scope>
    <source>
        <strain evidence="2 3">RN42</strain>
    </source>
</reference>
<sequence length="848" mass="95891">MDNPDEPPKYGCKLVNRKKRACDCEETETIPPNTLCEDCHHDAHQHFQNKHIPLVEKEPAQETYNERRVRSAWTERYQGDLHKSFIPVIRDMEERFGEEFYAKILTFLNSSGVGKSRLVDKLGEEKLVIAFTFRLAGDTGFPPGDDEITERLLDEHTKKYPWVSTFAFIAAVFQTVRTMWDDFEANHCRDTDSEEARVRAFIAHFHTSMAPRSRLPGAGQGTPPIASVLRPLSGKQPLVSNGAYQLFRSKERIKFCADVLAKMEELRIGCWKDTVSQGQMNQWLEEGGSTLDMFSTVPYIQKHLIQPCKDLSGIFSVITTNNDPVPIFLAFDEITNLIVKKPDGSINNTIGTMFIWLRRTLRLLRGSAVWSIFLSTHSTLEYVVPSPDKDSSSRLVTPNAVELPAAYFSFPFDVVLNQRLAAEEKATSQTSFQEFTTMHHMCAIGRPLWNAFATSQYTPSFVEFIQQKLLSSSTFNPKDENHVLAVLSNRICLEPCVSSRETATLLQEAVKSHLRVILEMDSRHGLVRTYVASEPVVAEAAACLLNSTDSWIEAISTLHHKLLAPGLMDKGRTGDMVIQLLLVYARDLLLAKKRHTVLTYSQPFLLTEFLQQLLHFKLAETALELPPRTMNARNENGPDLVTGFQTARMNFTHFMSTSAPLDPTNMAHLVHRLLQRHAALQLKDTQSNWDLLIPLYFGEPEAKFDRKEMGVLVVQVKDRNNSKAWDVPDEVYENYFAQNNLRVISITFELGSLKPDVVSGIRNLLDLGGPAQHVSESSLAADSDENKYVQLAETLRPAIGIFSKKRHRDANSTLDTVDSEDKIDIPQAQPVTPVTRLRKKQKSNDDQC</sequence>
<dbReference type="STRING" id="1160509.A0A3N4IEL2"/>
<evidence type="ECO:0000313" key="2">
    <source>
        <dbReference type="EMBL" id="RPA84583.1"/>
    </source>
</evidence>
<protein>
    <submittedName>
        <fullName evidence="2">Uncharacterized protein</fullName>
    </submittedName>
</protein>
<dbReference type="Proteomes" id="UP000275078">
    <property type="component" value="Unassembled WGS sequence"/>
</dbReference>
<evidence type="ECO:0000313" key="3">
    <source>
        <dbReference type="Proteomes" id="UP000275078"/>
    </source>
</evidence>
<dbReference type="OrthoDB" id="5429168at2759"/>
<feature type="region of interest" description="Disordered" evidence="1">
    <location>
        <begin position="810"/>
        <end position="848"/>
    </location>
</feature>
<dbReference type="AlphaFoldDB" id="A0A3N4IEL2"/>
<name>A0A3N4IEL2_ASCIM</name>
<dbReference type="PANTHER" id="PTHR33266">
    <property type="entry name" value="CHROMOSOME 15, WHOLE GENOME SHOTGUN SEQUENCE"/>
    <property type="match status" value="1"/>
</dbReference>
<evidence type="ECO:0000256" key="1">
    <source>
        <dbReference type="SAM" id="MobiDB-lite"/>
    </source>
</evidence>
<keyword evidence="3" id="KW-1185">Reference proteome</keyword>
<accession>A0A3N4IEL2</accession>
<dbReference type="EMBL" id="ML119658">
    <property type="protein sequence ID" value="RPA84583.1"/>
    <property type="molecule type" value="Genomic_DNA"/>
</dbReference>
<organism evidence="2 3">
    <name type="scientific">Ascobolus immersus RN42</name>
    <dbReference type="NCBI Taxonomy" id="1160509"/>
    <lineage>
        <taxon>Eukaryota</taxon>
        <taxon>Fungi</taxon>
        <taxon>Dikarya</taxon>
        <taxon>Ascomycota</taxon>
        <taxon>Pezizomycotina</taxon>
        <taxon>Pezizomycetes</taxon>
        <taxon>Pezizales</taxon>
        <taxon>Ascobolaceae</taxon>
        <taxon>Ascobolus</taxon>
    </lineage>
</organism>
<proteinExistence type="predicted"/>
<dbReference type="PANTHER" id="PTHR33266:SF1">
    <property type="entry name" value="F-BOX DOMAIN-CONTAINING PROTEIN"/>
    <property type="match status" value="1"/>
</dbReference>
<gene>
    <name evidence="2" type="ORF">BJ508DRAFT_359610</name>
</gene>